<evidence type="ECO:0000313" key="10">
    <source>
        <dbReference type="EMBL" id="KAL3882527.1"/>
    </source>
</evidence>
<feature type="region of interest" description="Disordered" evidence="7">
    <location>
        <begin position="1036"/>
        <end position="1096"/>
    </location>
</feature>
<dbReference type="PANTHER" id="PTHR10044">
    <property type="entry name" value="INHIBITOR OF APOPTOSIS"/>
    <property type="match status" value="1"/>
</dbReference>
<dbReference type="SUPFAM" id="SSF57924">
    <property type="entry name" value="Inhibitor of apoptosis (IAP) repeat"/>
    <property type="match status" value="2"/>
</dbReference>
<keyword evidence="8" id="KW-1133">Transmembrane helix</keyword>
<name>A0ABD3X8F4_SINWO</name>
<dbReference type="InterPro" id="IPR001370">
    <property type="entry name" value="BIR_rpt"/>
</dbReference>
<dbReference type="GO" id="GO:0008270">
    <property type="term" value="F:zinc ion binding"/>
    <property type="evidence" value="ECO:0007669"/>
    <property type="project" value="UniProtKB-KW"/>
</dbReference>
<dbReference type="InterPro" id="IPR011029">
    <property type="entry name" value="DEATH-like_dom_sf"/>
</dbReference>
<dbReference type="FunFam" id="1.10.1170.10:FF:000002">
    <property type="entry name" value="Baculoviral IAP repeat containing 7"/>
    <property type="match status" value="1"/>
</dbReference>
<gene>
    <name evidence="10" type="ORF">ACJMK2_028863</name>
</gene>
<evidence type="ECO:0000256" key="8">
    <source>
        <dbReference type="SAM" id="Phobius"/>
    </source>
</evidence>
<feature type="compositionally biased region" description="Polar residues" evidence="7">
    <location>
        <begin position="1044"/>
        <end position="1060"/>
    </location>
</feature>
<feature type="region of interest" description="Disordered" evidence="7">
    <location>
        <begin position="1159"/>
        <end position="1196"/>
    </location>
</feature>
<evidence type="ECO:0000256" key="4">
    <source>
        <dbReference type="ARBA" id="ARBA00022771"/>
    </source>
</evidence>
<feature type="domain" description="RING-type" evidence="9">
    <location>
        <begin position="1211"/>
        <end position="1246"/>
    </location>
</feature>
<dbReference type="SMART" id="SM00184">
    <property type="entry name" value="RING"/>
    <property type="match status" value="1"/>
</dbReference>
<feature type="compositionally biased region" description="Basic and acidic residues" evidence="7">
    <location>
        <begin position="1061"/>
        <end position="1071"/>
    </location>
</feature>
<dbReference type="Proteomes" id="UP001634394">
    <property type="component" value="Unassembled WGS sequence"/>
</dbReference>
<dbReference type="InterPro" id="IPR050784">
    <property type="entry name" value="IAP"/>
</dbReference>
<dbReference type="CDD" id="cd16713">
    <property type="entry name" value="RING-HC_BIRC2_3_7"/>
    <property type="match status" value="1"/>
</dbReference>
<evidence type="ECO:0000256" key="3">
    <source>
        <dbReference type="ARBA" id="ARBA00022723"/>
    </source>
</evidence>
<keyword evidence="3" id="KW-0479">Metal-binding</keyword>
<dbReference type="PANTHER" id="PTHR10044:SF139">
    <property type="entry name" value="DEATH-ASSOCIATED INHIBITOR OF APOPTOSIS 2"/>
    <property type="match status" value="1"/>
</dbReference>
<dbReference type="FunFam" id="3.30.40.10:FF:000184">
    <property type="entry name" value="Baculoviral IAP repeat containing 2"/>
    <property type="match status" value="1"/>
</dbReference>
<keyword evidence="8" id="KW-0812">Transmembrane</keyword>
<dbReference type="CDD" id="cd00022">
    <property type="entry name" value="BIR"/>
    <property type="match status" value="2"/>
</dbReference>
<evidence type="ECO:0000259" key="9">
    <source>
        <dbReference type="PROSITE" id="PS50089"/>
    </source>
</evidence>
<dbReference type="Gene3D" id="1.10.533.10">
    <property type="entry name" value="Death Domain, Fas"/>
    <property type="match status" value="1"/>
</dbReference>
<dbReference type="EMBL" id="JBJQND010000003">
    <property type="protein sequence ID" value="KAL3882527.1"/>
    <property type="molecule type" value="Genomic_DNA"/>
</dbReference>
<evidence type="ECO:0000256" key="6">
    <source>
        <dbReference type="PROSITE-ProRule" id="PRU00175"/>
    </source>
</evidence>
<dbReference type="AlphaFoldDB" id="A0ABD3X8F4"/>
<dbReference type="Pfam" id="PF13920">
    <property type="entry name" value="zf-C3HC4_3"/>
    <property type="match status" value="1"/>
</dbReference>
<dbReference type="Pfam" id="PF00653">
    <property type="entry name" value="BIR"/>
    <property type="match status" value="2"/>
</dbReference>
<evidence type="ECO:0000313" key="11">
    <source>
        <dbReference type="Proteomes" id="UP001634394"/>
    </source>
</evidence>
<organism evidence="10 11">
    <name type="scientific">Sinanodonta woodiana</name>
    <name type="common">Chinese pond mussel</name>
    <name type="synonym">Anodonta woodiana</name>
    <dbReference type="NCBI Taxonomy" id="1069815"/>
    <lineage>
        <taxon>Eukaryota</taxon>
        <taxon>Metazoa</taxon>
        <taxon>Spiralia</taxon>
        <taxon>Lophotrochozoa</taxon>
        <taxon>Mollusca</taxon>
        <taxon>Bivalvia</taxon>
        <taxon>Autobranchia</taxon>
        <taxon>Heteroconchia</taxon>
        <taxon>Palaeoheterodonta</taxon>
        <taxon>Unionida</taxon>
        <taxon>Unionoidea</taxon>
        <taxon>Unionidae</taxon>
        <taxon>Unioninae</taxon>
        <taxon>Sinanodonta</taxon>
    </lineage>
</organism>
<reference evidence="10 11" key="1">
    <citation type="submission" date="2024-11" db="EMBL/GenBank/DDBJ databases">
        <title>Chromosome-level genome assembly of the freshwater bivalve Anodonta woodiana.</title>
        <authorList>
            <person name="Chen X."/>
        </authorList>
    </citation>
    <scope>NUCLEOTIDE SEQUENCE [LARGE SCALE GENOMIC DNA]</scope>
    <source>
        <strain evidence="10">MN2024</strain>
        <tissue evidence="10">Gills</tissue>
    </source>
</reference>
<accession>A0ABD3X8F4</accession>
<dbReference type="GO" id="GO:0006915">
    <property type="term" value="P:apoptotic process"/>
    <property type="evidence" value="ECO:0007669"/>
    <property type="project" value="UniProtKB-KW"/>
</dbReference>
<dbReference type="PROSITE" id="PS50089">
    <property type="entry name" value="ZF_RING_2"/>
    <property type="match status" value="1"/>
</dbReference>
<comment type="caution">
    <text evidence="10">The sequence shown here is derived from an EMBL/GenBank/DDBJ whole genome shotgun (WGS) entry which is preliminary data.</text>
</comment>
<evidence type="ECO:0000256" key="7">
    <source>
        <dbReference type="SAM" id="MobiDB-lite"/>
    </source>
</evidence>
<comment type="similarity">
    <text evidence="1">Belongs to the IAP family.</text>
</comment>
<proteinExistence type="inferred from homology"/>
<evidence type="ECO:0000256" key="2">
    <source>
        <dbReference type="ARBA" id="ARBA00022703"/>
    </source>
</evidence>
<evidence type="ECO:0000256" key="5">
    <source>
        <dbReference type="ARBA" id="ARBA00022833"/>
    </source>
</evidence>
<keyword evidence="2" id="KW-0053">Apoptosis</keyword>
<protein>
    <recommendedName>
        <fullName evidence="9">RING-type domain-containing protein</fullName>
    </recommendedName>
</protein>
<feature type="transmembrane region" description="Helical" evidence="8">
    <location>
        <begin position="167"/>
        <end position="189"/>
    </location>
</feature>
<keyword evidence="11" id="KW-1185">Reference proteome</keyword>
<keyword evidence="4 6" id="KW-0863">Zinc-finger</keyword>
<dbReference type="SMART" id="SM00238">
    <property type="entry name" value="BIR"/>
    <property type="match status" value="2"/>
</dbReference>
<keyword evidence="8" id="KW-0472">Membrane</keyword>
<dbReference type="PROSITE" id="PS50143">
    <property type="entry name" value="BIR_REPEAT_2"/>
    <property type="match status" value="2"/>
</dbReference>
<evidence type="ECO:0000256" key="1">
    <source>
        <dbReference type="ARBA" id="ARBA00006672"/>
    </source>
</evidence>
<feature type="compositionally biased region" description="Basic and acidic residues" evidence="7">
    <location>
        <begin position="1175"/>
        <end position="1196"/>
    </location>
</feature>
<dbReference type="InterPro" id="IPR001841">
    <property type="entry name" value="Znf_RING"/>
</dbReference>
<dbReference type="Gene3D" id="1.10.8.10">
    <property type="entry name" value="DNA helicase RuvA subunit, C-terminal domain"/>
    <property type="match status" value="1"/>
</dbReference>
<sequence>MCRCLAEVGVRDISKASLELPREDSVLSANMNQTKRLDDYQTQSFPYKYCIFSYLPDILIEITRHLQCLIRLLHEFNMFMRDSVANGKITHKSQTEWADVTIEDPNTDVPYLCSPQQHFGQALLPMYFKQEESKPVLVIFMDALAMIKLLKDNSAKLKGGGIRILRLIMWNIAVLYTTYQLLFVIWIIISNEQVLNHDTCYCNNGEMMNCRFIAKLLKEVEYGSEVEECKNTDTIYLRSHAKEIQSRQILQSSFSATITCVQRFPSQPIERVPDIHEAAKFKRDSPAEYFDMIMGNFGIAVEAIRDTKHAKLTTIRGTNDYDLCNMSLHTYNLSHILLVGGYSDLQTTKGLELLRRAIDGTESIPWLSTLTMTCCCNESVALIMKTLLNCSVVMKDRKWLDCSVVMKDRSLLDCSDFMEDRTWLDCIVFMEDRKWLDCSVFMENRRWLDCSVVIMKDRTWLDCSDFMEDRKWLDCSVFMENRRWLDCSVVIMKDITWLDCSDVIMKDRRWLDCSVFMEDRRDETKEDLHDMFPIYTALISRSEIQGQNESNPALLFFENKISLAELMPIKVGLFTLPTTCNDVMDSFSEDVTSITATEMPISSSLTTGDTAVQKYGRTSDLSESISWDSIISLRTPDKHSQKCEREYIVHEIRRVEYLHKSIKDFFEINFTTFDQMEDDDETEQQSKFGIMQQEQSITEFNEHNVRDINLKNRKKSDFYSTIWQTQKPLPLPSLSRNVIVNFFDGQTTNELKEILTQLASDKIPETQTMMKFEMLRLCTMKQFPKDNRPFAIRIIEAGFYYGGYNDEVACYCCGSRKDNWILEDSPLLIHQILAPKCSFLINNTVVNIPIRKSNLPESTAVMRLLAIHRINESIPSDTTQGVSSLMPPSSEQNPMKISNEAFVTYESSPPIHLVSSEGQNVMDNQHTSIANNNYVKETEPKYPRYAEKSERINSFKGWPADLHQRPEEMAECGFYFAGFSDCVRCFHCGVGLRHWMREDDPWIEHARWSTSCFYVSKMKGEEFVSLVKMAVEIAEREETKQNDSRSNQPPTNNTETSTSDTVKKDSQDNKANDSAVPRESISSTGITCDPAGRAAASTAYPGNAEVQKYLLTDAAQSVLDMGYQPKLVQRAIEKILMKKGPDEMTGQIILEAVFEIEEEGSADSKSETPSQSAQQKERNEKDSGAAEGDSGHIDPEKIRREHRELSEATLCKICLDNTSSVVFLPCGHLVTCPECAPAMRKCPICRVLIKGTVKIFFG</sequence>
<dbReference type="Gene3D" id="1.10.1170.10">
    <property type="entry name" value="Inhibitor Of Apoptosis Protein (2mihbC-IAP-1), Chain A"/>
    <property type="match status" value="3"/>
</dbReference>
<keyword evidence="5" id="KW-0862">Zinc</keyword>